<sequence length="213" mass="22800">MPSTLIALILGSGPRVGASVAKAFSEKGYKVAVVSRSGSDSTTSDGYLSLKADLANLDAIPAIFERVEKEWKVPPSVVVWNAGVRTVPLVENDMFSLTQESLIHDMNINTLGLFIAAQKAVAGWKKLPDGTKKTFVYTGNKMNVQPVPMAATVTLGLGKAASSSWVQLSSMVSSDKSERFFYADQRTADGLVQHETDAPRLATSIPGTGYVKF</sequence>
<gene>
    <name evidence="3" type="ORF">F53441_7814</name>
</gene>
<dbReference type="OrthoDB" id="5336600at2759"/>
<evidence type="ECO:0000256" key="2">
    <source>
        <dbReference type="ARBA" id="ARBA00023002"/>
    </source>
</evidence>
<reference evidence="3" key="1">
    <citation type="submission" date="2020-01" db="EMBL/GenBank/DDBJ databases">
        <title>Identification and distribution of gene clusters putatively required for synthesis of sphingolipid metabolism inhibitors in phylogenetically diverse species of the filamentous fungus Fusarium.</title>
        <authorList>
            <person name="Kim H.-S."/>
            <person name="Busman M."/>
            <person name="Brown D.W."/>
            <person name="Divon H."/>
            <person name="Uhlig S."/>
            <person name="Proctor R.H."/>
        </authorList>
    </citation>
    <scope>NUCLEOTIDE SEQUENCE</scope>
    <source>
        <strain evidence="3">NRRL 53441</strain>
    </source>
</reference>
<keyword evidence="2" id="KW-0560">Oxidoreductase</keyword>
<dbReference type="GO" id="GO:0016491">
    <property type="term" value="F:oxidoreductase activity"/>
    <property type="evidence" value="ECO:0007669"/>
    <property type="project" value="UniProtKB-KW"/>
</dbReference>
<name>A0A8H4KCP9_9HYPO</name>
<accession>A0A8H4KCP9</accession>
<dbReference type="InterPro" id="IPR002347">
    <property type="entry name" value="SDR_fam"/>
</dbReference>
<dbReference type="SUPFAM" id="SSF51735">
    <property type="entry name" value="NAD(P)-binding Rossmann-fold domains"/>
    <property type="match status" value="1"/>
</dbReference>
<dbReference type="InterPro" id="IPR036291">
    <property type="entry name" value="NAD(P)-bd_dom_sf"/>
</dbReference>
<comment type="caution">
    <text evidence="3">The sequence shown here is derived from an EMBL/GenBank/DDBJ whole genome shotgun (WGS) entry which is preliminary data.</text>
</comment>
<comment type="similarity">
    <text evidence="1">Belongs to the short-chain dehydrogenases/reductases (SDR) family.</text>
</comment>
<dbReference type="Gene3D" id="3.40.50.720">
    <property type="entry name" value="NAD(P)-binding Rossmann-like Domain"/>
    <property type="match status" value="1"/>
</dbReference>
<dbReference type="PANTHER" id="PTHR43669:SF4">
    <property type="entry name" value="SHORT-CHAIN DEHYDROGENASE"/>
    <property type="match status" value="1"/>
</dbReference>
<dbReference type="PANTHER" id="PTHR43669">
    <property type="entry name" value="5-KETO-D-GLUCONATE 5-REDUCTASE"/>
    <property type="match status" value="1"/>
</dbReference>
<evidence type="ECO:0000313" key="4">
    <source>
        <dbReference type="Proteomes" id="UP000605986"/>
    </source>
</evidence>
<dbReference type="Proteomes" id="UP000605986">
    <property type="component" value="Unassembled WGS sequence"/>
</dbReference>
<keyword evidence="4" id="KW-1185">Reference proteome</keyword>
<dbReference type="EMBL" id="JAADJG010000315">
    <property type="protein sequence ID" value="KAF4448822.1"/>
    <property type="molecule type" value="Genomic_DNA"/>
</dbReference>
<dbReference type="AlphaFoldDB" id="A0A8H4KCP9"/>
<proteinExistence type="inferred from homology"/>
<dbReference type="Pfam" id="PF00106">
    <property type="entry name" value="adh_short"/>
    <property type="match status" value="1"/>
</dbReference>
<evidence type="ECO:0000256" key="1">
    <source>
        <dbReference type="ARBA" id="ARBA00006484"/>
    </source>
</evidence>
<evidence type="ECO:0000313" key="3">
    <source>
        <dbReference type="EMBL" id="KAF4448822.1"/>
    </source>
</evidence>
<organism evidence="3 4">
    <name type="scientific">Fusarium austroafricanum</name>
    <dbReference type="NCBI Taxonomy" id="2364996"/>
    <lineage>
        <taxon>Eukaryota</taxon>
        <taxon>Fungi</taxon>
        <taxon>Dikarya</taxon>
        <taxon>Ascomycota</taxon>
        <taxon>Pezizomycotina</taxon>
        <taxon>Sordariomycetes</taxon>
        <taxon>Hypocreomycetidae</taxon>
        <taxon>Hypocreales</taxon>
        <taxon>Nectriaceae</taxon>
        <taxon>Fusarium</taxon>
        <taxon>Fusarium concolor species complex</taxon>
    </lineage>
</organism>
<protein>
    <submittedName>
        <fullName evidence="3">NAD(P)-binding protein</fullName>
    </submittedName>
</protein>